<dbReference type="AlphaFoldDB" id="A0A8V5FJN9"/>
<keyword evidence="10" id="KW-0472">Membrane</keyword>
<evidence type="ECO:0000313" key="11">
    <source>
        <dbReference type="Ensembl" id="ENSMUNP00000030669.1"/>
    </source>
</evidence>
<sequence length="186" mass="20601">MWGWERRGGSLGGGSVSRAWNQRELGKGIIGVRRGYEVTVRDMGAGRGRSPEQRGGPLCRAVRTMGGLQVRVLWAPIHRGPVGRDELGCVGLKCAGGGGWGNGGLYGARMMGLDQGLPLPGAGVHRQILFTTVGWFVGYYLAKRTEYMYAKVDRELLEYVRQHPEDFRGAEKRRIGEVFEEFHPVR</sequence>
<evidence type="ECO:0000256" key="10">
    <source>
        <dbReference type="ARBA" id="ARBA00023136"/>
    </source>
</evidence>
<keyword evidence="8" id="KW-1133">Transmembrane helix</keyword>
<evidence type="ECO:0000256" key="6">
    <source>
        <dbReference type="ARBA" id="ARBA00022792"/>
    </source>
</evidence>
<dbReference type="Pfam" id="PF06374">
    <property type="entry name" value="NDUF_C2"/>
    <property type="match status" value="1"/>
</dbReference>
<keyword evidence="5" id="KW-0812">Transmembrane</keyword>
<organism evidence="11 12">
    <name type="scientific">Melopsittacus undulatus</name>
    <name type="common">Budgerigar</name>
    <name type="synonym">Psittacus undulatus</name>
    <dbReference type="NCBI Taxonomy" id="13146"/>
    <lineage>
        <taxon>Eukaryota</taxon>
        <taxon>Metazoa</taxon>
        <taxon>Chordata</taxon>
        <taxon>Craniata</taxon>
        <taxon>Vertebrata</taxon>
        <taxon>Euteleostomi</taxon>
        <taxon>Archelosauria</taxon>
        <taxon>Archosauria</taxon>
        <taxon>Dinosauria</taxon>
        <taxon>Saurischia</taxon>
        <taxon>Theropoda</taxon>
        <taxon>Coelurosauria</taxon>
        <taxon>Aves</taxon>
        <taxon>Neognathae</taxon>
        <taxon>Neoaves</taxon>
        <taxon>Telluraves</taxon>
        <taxon>Australaves</taxon>
        <taxon>Psittaciformes</taxon>
        <taxon>Psittaculidae</taxon>
        <taxon>Melopsittacus</taxon>
    </lineage>
</organism>
<evidence type="ECO:0000313" key="12">
    <source>
        <dbReference type="Proteomes" id="UP000694405"/>
    </source>
</evidence>
<evidence type="ECO:0000256" key="1">
    <source>
        <dbReference type="ARBA" id="ARBA00004298"/>
    </source>
</evidence>
<evidence type="ECO:0000256" key="5">
    <source>
        <dbReference type="ARBA" id="ARBA00022692"/>
    </source>
</evidence>
<dbReference type="PANTHER" id="PTHR13099:SF0">
    <property type="entry name" value="NADH DEHYDROGENASE [UBIQUINONE] 1 SUBUNIT C2-RELATED"/>
    <property type="match status" value="1"/>
</dbReference>
<name>A0A8V5FJN9_MELUD</name>
<dbReference type="GO" id="GO:0005743">
    <property type="term" value="C:mitochondrial inner membrane"/>
    <property type="evidence" value="ECO:0007669"/>
    <property type="project" value="UniProtKB-SubCell"/>
</dbReference>
<dbReference type="PANTHER" id="PTHR13099">
    <property type="entry name" value="NADH-UBIQUINONE OXIDOREDUCTASE SUBUNIT B14.5B"/>
    <property type="match status" value="1"/>
</dbReference>
<protein>
    <submittedName>
        <fullName evidence="11">Uncharacterized protein</fullName>
    </submittedName>
</protein>
<comment type="similarity">
    <text evidence="2">Belongs to the complex I NDUFC2 subunit family.</text>
</comment>
<keyword evidence="6" id="KW-0999">Mitochondrion inner membrane</keyword>
<reference evidence="11" key="2">
    <citation type="submission" date="2025-08" db="UniProtKB">
        <authorList>
            <consortium name="Ensembl"/>
        </authorList>
    </citation>
    <scope>IDENTIFICATION</scope>
</reference>
<dbReference type="InterPro" id="IPR009423">
    <property type="entry name" value="NDUC2"/>
</dbReference>
<keyword evidence="3" id="KW-0813">Transport</keyword>
<evidence type="ECO:0000256" key="8">
    <source>
        <dbReference type="ARBA" id="ARBA00022989"/>
    </source>
</evidence>
<keyword evidence="4" id="KW-0679">Respiratory chain</keyword>
<accession>A0A8V5FJN9</accession>
<keyword evidence="12" id="KW-1185">Reference proteome</keyword>
<reference evidence="11" key="3">
    <citation type="submission" date="2025-09" db="UniProtKB">
        <authorList>
            <consortium name="Ensembl"/>
        </authorList>
    </citation>
    <scope>IDENTIFICATION</scope>
</reference>
<dbReference type="Ensembl" id="ENSMUNT00000034537.1">
    <property type="protein sequence ID" value="ENSMUNP00000030669.1"/>
    <property type="gene ID" value="ENSMUNG00000020389.1"/>
</dbReference>
<evidence type="ECO:0000256" key="7">
    <source>
        <dbReference type="ARBA" id="ARBA00022982"/>
    </source>
</evidence>
<evidence type="ECO:0000256" key="2">
    <source>
        <dbReference type="ARBA" id="ARBA00008674"/>
    </source>
</evidence>
<reference evidence="11" key="1">
    <citation type="submission" date="2020-03" db="EMBL/GenBank/DDBJ databases">
        <title>Melopsittacus undulatus (budgerigar) genome, bMelUnd1, maternal haplotype with Z.</title>
        <authorList>
            <person name="Gedman G."/>
            <person name="Mountcastle J."/>
            <person name="Haase B."/>
            <person name="Formenti G."/>
            <person name="Wright T."/>
            <person name="Apodaca J."/>
            <person name="Pelan S."/>
            <person name="Chow W."/>
            <person name="Rhie A."/>
            <person name="Howe K."/>
            <person name="Fedrigo O."/>
            <person name="Jarvis E.D."/>
        </authorList>
    </citation>
    <scope>NUCLEOTIDE SEQUENCE [LARGE SCALE GENOMIC DNA]</scope>
</reference>
<evidence type="ECO:0000256" key="9">
    <source>
        <dbReference type="ARBA" id="ARBA00023128"/>
    </source>
</evidence>
<keyword evidence="9" id="KW-0496">Mitochondrion</keyword>
<proteinExistence type="inferred from homology"/>
<dbReference type="Proteomes" id="UP000694405">
    <property type="component" value="Chromosome 2"/>
</dbReference>
<keyword evidence="7" id="KW-0249">Electron transport</keyword>
<gene>
    <name evidence="11" type="primary">LOC117438979</name>
</gene>
<evidence type="ECO:0000256" key="3">
    <source>
        <dbReference type="ARBA" id="ARBA00022448"/>
    </source>
</evidence>
<dbReference type="GO" id="GO:0006120">
    <property type="term" value="P:mitochondrial electron transport, NADH to ubiquinone"/>
    <property type="evidence" value="ECO:0007669"/>
    <property type="project" value="InterPro"/>
</dbReference>
<comment type="subcellular location">
    <subcellularLocation>
        <location evidence="1">Mitochondrion inner membrane</location>
        <topology evidence="1">Single-pass membrane protein</topology>
        <orientation evidence="1">Matrix side</orientation>
    </subcellularLocation>
</comment>
<evidence type="ECO:0000256" key="4">
    <source>
        <dbReference type="ARBA" id="ARBA00022660"/>
    </source>
</evidence>